<dbReference type="Gene3D" id="3.30.420.10">
    <property type="entry name" value="Ribonuclease H-like superfamily/Ribonuclease H"/>
    <property type="match status" value="1"/>
</dbReference>
<proteinExistence type="inferred from homology"/>
<keyword evidence="2" id="KW-0540">Nuclease</keyword>
<dbReference type="InterPro" id="IPR022894">
    <property type="entry name" value="Oligoribonuclease"/>
</dbReference>
<dbReference type="InterPro" id="IPR013520">
    <property type="entry name" value="Ribonucl_H"/>
</dbReference>
<name>A0A067KFX9_JATCU</name>
<dbReference type="AlphaFoldDB" id="A0A067KFX9"/>
<keyword evidence="4" id="KW-0269">Exonuclease</keyword>
<dbReference type="PANTHER" id="PTHR11046:SF0">
    <property type="entry name" value="OLIGORIBONUCLEASE, MITOCHONDRIAL"/>
    <property type="match status" value="1"/>
</dbReference>
<keyword evidence="8" id="KW-1185">Reference proteome</keyword>
<dbReference type="Pfam" id="PF00929">
    <property type="entry name" value="RNase_T"/>
    <property type="match status" value="1"/>
</dbReference>
<keyword evidence="3" id="KW-0378">Hydrolase</keyword>
<evidence type="ECO:0000256" key="2">
    <source>
        <dbReference type="ARBA" id="ARBA00022722"/>
    </source>
</evidence>
<dbReference type="OrthoDB" id="270189at2759"/>
<dbReference type="SMART" id="SM00479">
    <property type="entry name" value="EXOIII"/>
    <property type="match status" value="1"/>
</dbReference>
<dbReference type="GO" id="GO:0003676">
    <property type="term" value="F:nucleic acid binding"/>
    <property type="evidence" value="ECO:0007669"/>
    <property type="project" value="InterPro"/>
</dbReference>
<dbReference type="InterPro" id="IPR036397">
    <property type="entry name" value="RNaseH_sf"/>
</dbReference>
<dbReference type="NCBIfam" id="NF003765">
    <property type="entry name" value="PRK05359.1"/>
    <property type="match status" value="1"/>
</dbReference>
<dbReference type="FunFam" id="3.30.420.10:FF:000003">
    <property type="entry name" value="Oligoribonuclease"/>
    <property type="match status" value="1"/>
</dbReference>
<dbReference type="GO" id="GO:0005739">
    <property type="term" value="C:mitochondrion"/>
    <property type="evidence" value="ECO:0007669"/>
    <property type="project" value="TreeGrafter"/>
</dbReference>
<sequence length="257" mass="28911">MDYLSNAFSVLDLDAEDDQVDVVASPSISTSSKATPVSTNNTESSRNKLNGSVSGLGLEKEKQHEQNLVTSSTAYKMPLVWIDMEMTGLNIEVDRILEIACIITDGNLTKSVEGPDLIIHQSKECLDQMGEWCQSHHAASGLTDKVLQSSVSEREAEKQVIEFVKRHIGTYTPLLAGNSVYVDFLFLKKYLPDLASLFSHVVVDVSSVKALCIRWYPRDQKRAPPKENKHRAMDDIRESVRELKYYKENIFKARSKK</sequence>
<dbReference type="PANTHER" id="PTHR11046">
    <property type="entry name" value="OLIGORIBONUCLEASE, MITOCHONDRIAL"/>
    <property type="match status" value="1"/>
</dbReference>
<organism evidence="7 8">
    <name type="scientific">Jatropha curcas</name>
    <name type="common">Barbados nut</name>
    <dbReference type="NCBI Taxonomy" id="180498"/>
    <lineage>
        <taxon>Eukaryota</taxon>
        <taxon>Viridiplantae</taxon>
        <taxon>Streptophyta</taxon>
        <taxon>Embryophyta</taxon>
        <taxon>Tracheophyta</taxon>
        <taxon>Spermatophyta</taxon>
        <taxon>Magnoliopsida</taxon>
        <taxon>eudicotyledons</taxon>
        <taxon>Gunneridae</taxon>
        <taxon>Pentapetalae</taxon>
        <taxon>rosids</taxon>
        <taxon>fabids</taxon>
        <taxon>Malpighiales</taxon>
        <taxon>Euphorbiaceae</taxon>
        <taxon>Crotonoideae</taxon>
        <taxon>Jatropheae</taxon>
        <taxon>Jatropha</taxon>
    </lineage>
</organism>
<dbReference type="KEGG" id="jcu:105636671"/>
<evidence type="ECO:0000259" key="6">
    <source>
        <dbReference type="SMART" id="SM00479"/>
    </source>
</evidence>
<dbReference type="STRING" id="180498.A0A067KFX9"/>
<evidence type="ECO:0000313" key="7">
    <source>
        <dbReference type="EMBL" id="KDP35136.1"/>
    </source>
</evidence>
<dbReference type="SUPFAM" id="SSF53098">
    <property type="entry name" value="Ribonuclease H-like"/>
    <property type="match status" value="1"/>
</dbReference>
<feature type="region of interest" description="Disordered" evidence="5">
    <location>
        <begin position="24"/>
        <end position="53"/>
    </location>
</feature>
<reference evidence="7 8" key="1">
    <citation type="journal article" date="2014" name="PLoS ONE">
        <title>Global Analysis of Gene Expression Profiles in Physic Nut (Jatropha curcas L.) Seedlings Exposed to Salt Stress.</title>
        <authorList>
            <person name="Zhang L."/>
            <person name="Zhang C."/>
            <person name="Wu P."/>
            <person name="Chen Y."/>
            <person name="Li M."/>
            <person name="Jiang H."/>
            <person name="Wu G."/>
        </authorList>
    </citation>
    <scope>NUCLEOTIDE SEQUENCE [LARGE SCALE GENOMIC DNA]</scope>
    <source>
        <strain evidence="8">cv. GZQX0401</strain>
        <tissue evidence="7">Young leaves</tissue>
    </source>
</reference>
<dbReference type="GO" id="GO:0000175">
    <property type="term" value="F:3'-5'-RNA exonuclease activity"/>
    <property type="evidence" value="ECO:0007669"/>
    <property type="project" value="InterPro"/>
</dbReference>
<feature type="domain" description="Exonuclease" evidence="6">
    <location>
        <begin position="78"/>
        <end position="252"/>
    </location>
</feature>
<evidence type="ECO:0000313" key="8">
    <source>
        <dbReference type="Proteomes" id="UP000027138"/>
    </source>
</evidence>
<feature type="compositionally biased region" description="Polar residues" evidence="5">
    <location>
        <begin position="26"/>
        <end position="53"/>
    </location>
</feature>
<evidence type="ECO:0000256" key="5">
    <source>
        <dbReference type="SAM" id="MobiDB-lite"/>
    </source>
</evidence>
<evidence type="ECO:0000256" key="4">
    <source>
        <dbReference type="ARBA" id="ARBA00022839"/>
    </source>
</evidence>
<dbReference type="Proteomes" id="UP000027138">
    <property type="component" value="Unassembled WGS sequence"/>
</dbReference>
<evidence type="ECO:0000256" key="3">
    <source>
        <dbReference type="ARBA" id="ARBA00022801"/>
    </source>
</evidence>
<dbReference type="InterPro" id="IPR012337">
    <property type="entry name" value="RNaseH-like_sf"/>
</dbReference>
<gene>
    <name evidence="7" type="ORF">JCGZ_10670</name>
</gene>
<dbReference type="CDD" id="cd06135">
    <property type="entry name" value="Orn"/>
    <property type="match status" value="1"/>
</dbReference>
<comment type="similarity">
    <text evidence="1">Belongs to the oligoribonuclease family.</text>
</comment>
<dbReference type="EMBL" id="KK914491">
    <property type="protein sequence ID" value="KDP35136.1"/>
    <property type="molecule type" value="Genomic_DNA"/>
</dbReference>
<evidence type="ECO:0000256" key="1">
    <source>
        <dbReference type="ARBA" id="ARBA00009921"/>
    </source>
</evidence>
<protein>
    <recommendedName>
        <fullName evidence="6">Exonuclease domain-containing protein</fullName>
    </recommendedName>
</protein>
<accession>A0A067KFX9</accession>